<evidence type="ECO:0000256" key="1">
    <source>
        <dbReference type="ARBA" id="ARBA00000085"/>
    </source>
</evidence>
<dbReference type="Gene3D" id="1.20.5.1930">
    <property type="match status" value="1"/>
</dbReference>
<sequence length="399" mass="41838">MTTTPRPSRTDLLVAAVTWVVVVALLAALPVLEQAEPMDPADPLMAPRVGSGPWWAVLAALSVQAVVLAWARLRPVPVLLVVAGVTVPMGLAGPEGAAGLVTLAPAVAVYRATVVRPRLRWSLVAVAVLLALSRALADGWSLLSVGMGLGQGVAAVLLGWVPGLIVGSRRAVKEAQAGELRALERERDALVRTAVATERTAMARELHDIAAHHLSGIALMASAIDRQLESDPAAAREGLHQVREQSRVVLTDLRRLVGLLREDDPAETSAWSLASVPGLVREPVMLRVWRGDRELGAGVGPLAQLAGYRMVQESLANARSHAPGAACVVEVDDRDGAACVLTVTNGPPSAPPVLSDGGGHGLRGMAERAELVGGDLRYGPTAEGGWQVWLRLPRERGAA</sequence>
<dbReference type="EC" id="2.7.13.3" evidence="2"/>
<dbReference type="GO" id="GO:0046983">
    <property type="term" value="F:protein dimerization activity"/>
    <property type="evidence" value="ECO:0007669"/>
    <property type="project" value="InterPro"/>
</dbReference>
<dbReference type="PANTHER" id="PTHR24421">
    <property type="entry name" value="NITRATE/NITRITE SENSOR PROTEIN NARX-RELATED"/>
    <property type="match status" value="1"/>
</dbReference>
<dbReference type="RefSeq" id="WP_168628396.1">
    <property type="nucleotide sequence ID" value="NZ_BONL01000003.1"/>
</dbReference>
<evidence type="ECO:0000313" key="13">
    <source>
        <dbReference type="EMBL" id="NKY21284.1"/>
    </source>
</evidence>
<accession>A0A7X6KS81</accession>
<feature type="domain" description="Signal transduction histidine kinase subgroup 3 dimerisation and phosphoacceptor" evidence="12">
    <location>
        <begin position="198"/>
        <end position="263"/>
    </location>
</feature>
<keyword evidence="8" id="KW-0902">Two-component regulatory system</keyword>
<evidence type="ECO:0000256" key="8">
    <source>
        <dbReference type="ARBA" id="ARBA00023012"/>
    </source>
</evidence>
<feature type="transmembrane region" description="Helical" evidence="10">
    <location>
        <begin position="12"/>
        <end position="32"/>
    </location>
</feature>
<dbReference type="InterPro" id="IPR003594">
    <property type="entry name" value="HATPase_dom"/>
</dbReference>
<keyword evidence="4" id="KW-0808">Transferase</keyword>
<keyword evidence="10" id="KW-0812">Transmembrane</keyword>
<name>A0A7X6KS81_9CELL</name>
<evidence type="ECO:0000256" key="5">
    <source>
        <dbReference type="ARBA" id="ARBA00022741"/>
    </source>
</evidence>
<keyword evidence="10" id="KW-1133">Transmembrane helix</keyword>
<gene>
    <name evidence="13" type="ORF">HGA03_01230</name>
</gene>
<dbReference type="Gene3D" id="3.30.565.10">
    <property type="entry name" value="Histidine kinase-like ATPase, C-terminal domain"/>
    <property type="match status" value="1"/>
</dbReference>
<feature type="coiled-coil region" evidence="9">
    <location>
        <begin position="173"/>
        <end position="200"/>
    </location>
</feature>
<dbReference type="Pfam" id="PF07730">
    <property type="entry name" value="HisKA_3"/>
    <property type="match status" value="1"/>
</dbReference>
<evidence type="ECO:0000256" key="9">
    <source>
        <dbReference type="SAM" id="Coils"/>
    </source>
</evidence>
<organism evidence="13 14">
    <name type="scientific">Cellulomonas denverensis</name>
    <dbReference type="NCBI Taxonomy" id="264297"/>
    <lineage>
        <taxon>Bacteria</taxon>
        <taxon>Bacillati</taxon>
        <taxon>Actinomycetota</taxon>
        <taxon>Actinomycetes</taxon>
        <taxon>Micrococcales</taxon>
        <taxon>Cellulomonadaceae</taxon>
        <taxon>Cellulomonas</taxon>
    </lineage>
</organism>
<protein>
    <recommendedName>
        <fullName evidence="2">histidine kinase</fullName>
        <ecNumber evidence="2">2.7.13.3</ecNumber>
    </recommendedName>
</protein>
<keyword evidence="3" id="KW-0597">Phosphoprotein</keyword>
<proteinExistence type="predicted"/>
<feature type="transmembrane region" description="Helical" evidence="10">
    <location>
        <begin position="143"/>
        <end position="166"/>
    </location>
</feature>
<dbReference type="AlphaFoldDB" id="A0A7X6KS81"/>
<dbReference type="Proteomes" id="UP000581206">
    <property type="component" value="Unassembled WGS sequence"/>
</dbReference>
<evidence type="ECO:0000313" key="14">
    <source>
        <dbReference type="Proteomes" id="UP000581206"/>
    </source>
</evidence>
<dbReference type="PANTHER" id="PTHR24421:SF10">
    <property type="entry name" value="NITRATE_NITRITE SENSOR PROTEIN NARQ"/>
    <property type="match status" value="1"/>
</dbReference>
<dbReference type="Pfam" id="PF02518">
    <property type="entry name" value="HATPase_c"/>
    <property type="match status" value="1"/>
</dbReference>
<dbReference type="InterPro" id="IPR011712">
    <property type="entry name" value="Sig_transdc_His_kin_sub3_dim/P"/>
</dbReference>
<evidence type="ECO:0000259" key="11">
    <source>
        <dbReference type="Pfam" id="PF02518"/>
    </source>
</evidence>
<evidence type="ECO:0000259" key="12">
    <source>
        <dbReference type="Pfam" id="PF07730"/>
    </source>
</evidence>
<evidence type="ECO:0000256" key="3">
    <source>
        <dbReference type="ARBA" id="ARBA00022553"/>
    </source>
</evidence>
<evidence type="ECO:0000256" key="7">
    <source>
        <dbReference type="ARBA" id="ARBA00022840"/>
    </source>
</evidence>
<keyword evidence="10" id="KW-0472">Membrane</keyword>
<dbReference type="InterPro" id="IPR036890">
    <property type="entry name" value="HATPase_C_sf"/>
</dbReference>
<keyword evidence="6 13" id="KW-0418">Kinase</keyword>
<comment type="caution">
    <text evidence="13">The sequence shown here is derived from an EMBL/GenBank/DDBJ whole genome shotgun (WGS) entry which is preliminary data.</text>
</comment>
<dbReference type="GO" id="GO:0016020">
    <property type="term" value="C:membrane"/>
    <property type="evidence" value="ECO:0007669"/>
    <property type="project" value="InterPro"/>
</dbReference>
<feature type="domain" description="Histidine kinase/HSP90-like ATPase" evidence="11">
    <location>
        <begin position="308"/>
        <end position="395"/>
    </location>
</feature>
<keyword evidence="5" id="KW-0547">Nucleotide-binding</keyword>
<dbReference type="SUPFAM" id="SSF55874">
    <property type="entry name" value="ATPase domain of HSP90 chaperone/DNA topoisomerase II/histidine kinase"/>
    <property type="match status" value="1"/>
</dbReference>
<dbReference type="EMBL" id="JAAXOX010000001">
    <property type="protein sequence ID" value="NKY21284.1"/>
    <property type="molecule type" value="Genomic_DNA"/>
</dbReference>
<keyword evidence="14" id="KW-1185">Reference proteome</keyword>
<evidence type="ECO:0000256" key="6">
    <source>
        <dbReference type="ARBA" id="ARBA00022777"/>
    </source>
</evidence>
<keyword evidence="7" id="KW-0067">ATP-binding</keyword>
<reference evidence="13 14" key="1">
    <citation type="submission" date="2020-04" db="EMBL/GenBank/DDBJ databases">
        <title>MicrobeNet Type strains.</title>
        <authorList>
            <person name="Nicholson A.C."/>
        </authorList>
    </citation>
    <scope>NUCLEOTIDE SEQUENCE [LARGE SCALE GENOMIC DNA]</scope>
    <source>
        <strain evidence="13 14">ATCC BAA-788</strain>
    </source>
</reference>
<keyword evidence="9" id="KW-0175">Coiled coil</keyword>
<dbReference type="CDD" id="cd16917">
    <property type="entry name" value="HATPase_UhpB-NarQ-NarX-like"/>
    <property type="match status" value="1"/>
</dbReference>
<evidence type="ECO:0000256" key="10">
    <source>
        <dbReference type="SAM" id="Phobius"/>
    </source>
</evidence>
<evidence type="ECO:0000256" key="4">
    <source>
        <dbReference type="ARBA" id="ARBA00022679"/>
    </source>
</evidence>
<dbReference type="GO" id="GO:0005524">
    <property type="term" value="F:ATP binding"/>
    <property type="evidence" value="ECO:0007669"/>
    <property type="project" value="UniProtKB-KW"/>
</dbReference>
<dbReference type="GO" id="GO:0000155">
    <property type="term" value="F:phosphorelay sensor kinase activity"/>
    <property type="evidence" value="ECO:0007669"/>
    <property type="project" value="InterPro"/>
</dbReference>
<evidence type="ECO:0000256" key="2">
    <source>
        <dbReference type="ARBA" id="ARBA00012438"/>
    </source>
</evidence>
<comment type="catalytic activity">
    <reaction evidence="1">
        <text>ATP + protein L-histidine = ADP + protein N-phospho-L-histidine.</text>
        <dbReference type="EC" id="2.7.13.3"/>
    </reaction>
</comment>
<dbReference type="InterPro" id="IPR050482">
    <property type="entry name" value="Sensor_HK_TwoCompSys"/>
</dbReference>
<feature type="transmembrane region" description="Helical" evidence="10">
    <location>
        <begin position="52"/>
        <end position="71"/>
    </location>
</feature>